<feature type="domain" description="Protein kinase" evidence="10">
    <location>
        <begin position="625"/>
        <end position="885"/>
    </location>
</feature>
<gene>
    <name evidence="11" type="ORF">GPECTOR_12g565</name>
</gene>
<feature type="compositionally biased region" description="Pro residues" evidence="9">
    <location>
        <begin position="599"/>
        <end position="612"/>
    </location>
</feature>
<feature type="binding site" evidence="8">
    <location>
        <position position="654"/>
    </location>
    <ligand>
        <name>ATP</name>
        <dbReference type="ChEBI" id="CHEBI:30616"/>
    </ligand>
</feature>
<dbReference type="STRING" id="33097.A0A150GP66"/>
<dbReference type="Proteomes" id="UP000075714">
    <property type="component" value="Unassembled WGS sequence"/>
</dbReference>
<evidence type="ECO:0000256" key="6">
    <source>
        <dbReference type="PIRSR" id="PIRSR641708-1"/>
    </source>
</evidence>
<evidence type="ECO:0000256" key="9">
    <source>
        <dbReference type="SAM" id="MobiDB-lite"/>
    </source>
</evidence>
<dbReference type="InterPro" id="IPR020094">
    <property type="entry name" value="TruA/RsuA/RluB/E/F_N"/>
</dbReference>
<sequence>MGDQTPKVDQPEPQVPPPASDDVAELTADAKGATSTAQAAGDDGVACGAGKRPKDRPKRSVALHTGYVGTGFKGSSINRTLGDNVTIEQVLEKALFAAGCITEANFGSFSKIRWTRASRTDKGVHSLGTVMGLRMHVDDARYVTGPGGDPEGLAIADLINEHLPPQIRVFCVQKTNKKFSARHMCEGRVYQYYLPASMLELKGDGSEEDAARLATFRDALKCFEGYHAFHNYTRRQIYQPGGPNVQFKPARAAAKRKREEEEEEKGADAAEAAAAAAAARGDAAAAGGNAASVAAPATAGADKCAGADAGADATMAEASGPNPDAGAAAPAAAADGGNATAAGAETAAEVDPWDRVMQSHYRRIHSFTAADPVPLVEGGTPCLLLEVSGQSFMLHHIRHMIGTAVAVALGLLPRDVLQASLHPPARVTLPRAPPHTLLLADCSFGRFPQQYGPGDNDLRNVTGERLSIRAGGVARREEFRAGVLAPALQSLVELPEWGQWLSSLRACYPFPQIIKRNGRPVLPAPVREVRSLPPQRYGNGAVMYGVRVVAVGGAFKDIYTDDCAALDAWATDLSRCTPAAREAAFAAAEAAAAAAAPPLSAPTPPPPPPPRQPGAELRLADICETDWSHMLGSGLFACVMRGRMHCSGEPVAVKVIKTEAYQQYSEMVQREAAVWSAVGAHPHIVQLKQVLRSSERMYFISELCEGGSLVGRLAGSATYCEREVAWLMRQLLSAVGHLHANAIVHMDIKPENLVFASRREDSVIKLIDFSLSSFFYTPTDPGGTPDFVAPELLNTPELFAKNGCGPEVDMWAVGVMLFFLLSGQTPFQAPSLELVLQRVKSGEWAFHGRRWALISDGARELVSHLLRREPSERLTAAEALAHPWLRRPDSLSQALLADAVAAFRTAAAAAQAQLRTSWVKQGSTDILASAGTNGTAASPLNSLSRFATAVAGVANGSGVGPTHSGSVPVAAAAAITAINDSGSPASSGAAASALAHLAPYASRGSTMGAVMDSLRRGSGGGAGSGGLMMTSSASYSVAPPALGGPSGRASRNSMLRYSGYSAAHTSAGTVGGGGYLPAPLLHSFTAGASGLGGNSAHTAAAAAAAAVLGHAHSTGSRPGLYPTHSLSGGGNAPAGAAGAIVRSSPLGSPHHSPGSGAQPRSPLGLTRVRRASDTMAYTLAMKEQQESISQMQAQGIDVPPVTLAAAAAKARRASDMSNYALGASGVASVSGEGAPAFDPAAAAGAAAAAAAAGGSVAALERRHPSPHGGQPYHPHPHHHSHNPPLYPQQGQGQQRAASGLSVMTGGSSAAAAALSGDGRPTGGRSNPELMRMQSM</sequence>
<feature type="compositionally biased region" description="Low complexity" evidence="9">
    <location>
        <begin position="1133"/>
        <end position="1156"/>
    </location>
</feature>
<evidence type="ECO:0000256" key="5">
    <source>
        <dbReference type="ARBA" id="ARBA00023235"/>
    </source>
</evidence>
<dbReference type="PROSITE" id="PS00107">
    <property type="entry name" value="PROTEIN_KINASE_ATP"/>
    <property type="match status" value="1"/>
</dbReference>
<evidence type="ECO:0000256" key="4">
    <source>
        <dbReference type="ARBA" id="ARBA00022840"/>
    </source>
</evidence>
<dbReference type="SUPFAM" id="SSF56112">
    <property type="entry name" value="Protein kinase-like (PK-like)"/>
    <property type="match status" value="1"/>
</dbReference>
<feature type="region of interest" description="Disordered" evidence="9">
    <location>
        <begin position="1112"/>
        <end position="1165"/>
    </location>
</feature>
<proteinExistence type="predicted"/>
<dbReference type="InterPro" id="IPR008271">
    <property type="entry name" value="Ser/Thr_kinase_AS"/>
</dbReference>
<dbReference type="InterPro" id="IPR011009">
    <property type="entry name" value="Kinase-like_dom_sf"/>
</dbReference>
<dbReference type="PROSITE" id="PS00108">
    <property type="entry name" value="PROTEIN_KINASE_ST"/>
    <property type="match status" value="1"/>
</dbReference>
<dbReference type="InterPro" id="IPR020095">
    <property type="entry name" value="PsdUridine_synth_TruA_C"/>
</dbReference>
<comment type="caution">
    <text evidence="11">The sequence shown here is derived from an EMBL/GenBank/DDBJ whole genome shotgun (WGS) entry which is preliminary data.</text>
</comment>
<feature type="active site" description="Nucleophile" evidence="6">
    <location>
        <position position="121"/>
    </location>
</feature>
<evidence type="ECO:0000256" key="7">
    <source>
        <dbReference type="PIRSR" id="PIRSR641708-2"/>
    </source>
</evidence>
<accession>A0A150GP66</accession>
<keyword evidence="1" id="KW-0808">Transferase</keyword>
<protein>
    <recommendedName>
        <fullName evidence="10">Protein kinase domain-containing protein</fullName>
    </recommendedName>
</protein>
<evidence type="ECO:0000256" key="8">
    <source>
        <dbReference type="PROSITE-ProRule" id="PRU10141"/>
    </source>
</evidence>
<dbReference type="PANTHER" id="PTHR24347">
    <property type="entry name" value="SERINE/THREONINE-PROTEIN KINASE"/>
    <property type="match status" value="1"/>
</dbReference>
<feature type="compositionally biased region" description="Low complexity" evidence="9">
    <location>
        <begin position="1305"/>
        <end position="1316"/>
    </location>
</feature>
<dbReference type="Pfam" id="PF00069">
    <property type="entry name" value="Pkinase"/>
    <property type="match status" value="1"/>
</dbReference>
<name>A0A150GP66_GONPE</name>
<feature type="region of interest" description="Disordered" evidence="9">
    <location>
        <begin position="596"/>
        <end position="615"/>
    </location>
</feature>
<dbReference type="OrthoDB" id="10256309at2759"/>
<feature type="binding site" evidence="7">
    <location>
        <position position="190"/>
    </location>
    <ligand>
        <name>substrate</name>
    </ligand>
</feature>
<feature type="region of interest" description="Disordered" evidence="9">
    <location>
        <begin position="1256"/>
        <end position="1335"/>
    </location>
</feature>
<evidence type="ECO:0000256" key="1">
    <source>
        <dbReference type="ARBA" id="ARBA00022679"/>
    </source>
</evidence>
<dbReference type="InterPro" id="IPR017441">
    <property type="entry name" value="Protein_kinase_ATP_BS"/>
</dbReference>
<dbReference type="GO" id="GO:0009982">
    <property type="term" value="F:pseudouridine synthase activity"/>
    <property type="evidence" value="ECO:0007669"/>
    <property type="project" value="InterPro"/>
</dbReference>
<keyword evidence="5" id="KW-0413">Isomerase</keyword>
<dbReference type="InterPro" id="IPR041708">
    <property type="entry name" value="PUS1/PUS2-like"/>
</dbReference>
<dbReference type="InterPro" id="IPR000719">
    <property type="entry name" value="Prot_kinase_dom"/>
</dbReference>
<dbReference type="GO" id="GO:0003723">
    <property type="term" value="F:RNA binding"/>
    <property type="evidence" value="ECO:0007669"/>
    <property type="project" value="InterPro"/>
</dbReference>
<dbReference type="PROSITE" id="PS50011">
    <property type="entry name" value="PROTEIN_KINASE_DOM"/>
    <property type="match status" value="1"/>
</dbReference>
<feature type="region of interest" description="Disordered" evidence="9">
    <location>
        <begin position="240"/>
        <end position="271"/>
    </location>
</feature>
<keyword evidence="4 8" id="KW-0067">ATP-binding</keyword>
<feature type="compositionally biased region" description="Low complexity" evidence="9">
    <location>
        <begin position="37"/>
        <end position="50"/>
    </location>
</feature>
<reference evidence="12" key="1">
    <citation type="journal article" date="2016" name="Nat. Commun.">
        <title>The Gonium pectorale genome demonstrates co-option of cell cycle regulation during the evolution of multicellularity.</title>
        <authorList>
            <person name="Hanschen E.R."/>
            <person name="Marriage T.N."/>
            <person name="Ferris P.J."/>
            <person name="Hamaji T."/>
            <person name="Toyoda A."/>
            <person name="Fujiyama A."/>
            <person name="Neme R."/>
            <person name="Noguchi H."/>
            <person name="Minakuchi Y."/>
            <person name="Suzuki M."/>
            <person name="Kawai-Toyooka H."/>
            <person name="Smith D.R."/>
            <person name="Sparks H."/>
            <person name="Anderson J."/>
            <person name="Bakaric R."/>
            <person name="Luria V."/>
            <person name="Karger A."/>
            <person name="Kirschner M.W."/>
            <person name="Durand P.M."/>
            <person name="Michod R.E."/>
            <person name="Nozaki H."/>
            <person name="Olson B.J."/>
        </authorList>
    </citation>
    <scope>NUCLEOTIDE SEQUENCE [LARGE SCALE GENOMIC DNA]</scope>
    <source>
        <strain evidence="12">NIES-2863</strain>
    </source>
</reference>
<keyword evidence="12" id="KW-1185">Reference proteome</keyword>
<dbReference type="Gene3D" id="3.30.70.660">
    <property type="entry name" value="Pseudouridine synthase I, catalytic domain, C-terminal subdomain"/>
    <property type="match status" value="2"/>
</dbReference>
<dbReference type="SMART" id="SM00220">
    <property type="entry name" value="S_TKc"/>
    <property type="match status" value="1"/>
</dbReference>
<evidence type="ECO:0000259" key="10">
    <source>
        <dbReference type="PROSITE" id="PS50011"/>
    </source>
</evidence>
<dbReference type="InterPro" id="IPR020103">
    <property type="entry name" value="PsdUridine_synth_cat_dom_sf"/>
</dbReference>
<keyword evidence="3" id="KW-0418">Kinase</keyword>
<dbReference type="Gene3D" id="1.10.510.10">
    <property type="entry name" value="Transferase(Phosphotransferase) domain 1"/>
    <property type="match status" value="1"/>
</dbReference>
<feature type="region of interest" description="Disordered" evidence="9">
    <location>
        <begin position="1"/>
        <end position="59"/>
    </location>
</feature>
<dbReference type="SUPFAM" id="SSF55120">
    <property type="entry name" value="Pseudouridine synthase"/>
    <property type="match status" value="2"/>
</dbReference>
<evidence type="ECO:0000313" key="12">
    <source>
        <dbReference type="Proteomes" id="UP000075714"/>
    </source>
</evidence>
<keyword evidence="2 8" id="KW-0547">Nucleotide-binding</keyword>
<dbReference type="GO" id="GO:0004672">
    <property type="term" value="F:protein kinase activity"/>
    <property type="evidence" value="ECO:0007669"/>
    <property type="project" value="InterPro"/>
</dbReference>
<evidence type="ECO:0000256" key="3">
    <source>
        <dbReference type="ARBA" id="ARBA00022777"/>
    </source>
</evidence>
<dbReference type="Pfam" id="PF01416">
    <property type="entry name" value="PseudoU_synth_1"/>
    <property type="match status" value="1"/>
</dbReference>
<dbReference type="FunFam" id="3.30.70.580:FF:000029">
    <property type="entry name" value="tRNA pseudouridine synthase"/>
    <property type="match status" value="1"/>
</dbReference>
<dbReference type="GO" id="GO:0031119">
    <property type="term" value="P:tRNA pseudouridine synthesis"/>
    <property type="evidence" value="ECO:0007669"/>
    <property type="project" value="InterPro"/>
</dbReference>
<dbReference type="EMBL" id="LSYV01000013">
    <property type="protein sequence ID" value="KXZ51601.1"/>
    <property type="molecule type" value="Genomic_DNA"/>
</dbReference>
<dbReference type="Gene3D" id="3.30.70.580">
    <property type="entry name" value="Pseudouridine synthase I, catalytic domain, N-terminal subdomain"/>
    <property type="match status" value="1"/>
</dbReference>
<feature type="region of interest" description="Disordered" evidence="9">
    <location>
        <begin position="315"/>
        <end position="345"/>
    </location>
</feature>
<evidence type="ECO:0000313" key="11">
    <source>
        <dbReference type="EMBL" id="KXZ51601.1"/>
    </source>
</evidence>
<dbReference type="InterPro" id="IPR020097">
    <property type="entry name" value="PsdUridine_synth_TruA_a/b_dom"/>
</dbReference>
<dbReference type="CDD" id="cd02568">
    <property type="entry name" value="PseudoU_synth_PUS1_PUS2"/>
    <property type="match status" value="1"/>
</dbReference>
<organism evidence="11 12">
    <name type="scientific">Gonium pectorale</name>
    <name type="common">Green alga</name>
    <dbReference type="NCBI Taxonomy" id="33097"/>
    <lineage>
        <taxon>Eukaryota</taxon>
        <taxon>Viridiplantae</taxon>
        <taxon>Chlorophyta</taxon>
        <taxon>core chlorophytes</taxon>
        <taxon>Chlorophyceae</taxon>
        <taxon>CS clade</taxon>
        <taxon>Chlamydomonadales</taxon>
        <taxon>Volvocaceae</taxon>
        <taxon>Gonium</taxon>
    </lineage>
</organism>
<evidence type="ECO:0000256" key="2">
    <source>
        <dbReference type="ARBA" id="ARBA00022741"/>
    </source>
</evidence>
<dbReference type="GO" id="GO:0005524">
    <property type="term" value="F:ATP binding"/>
    <property type="evidence" value="ECO:0007669"/>
    <property type="project" value="UniProtKB-UniRule"/>
</dbReference>